<keyword evidence="6" id="KW-1185">Reference proteome</keyword>
<comment type="pathway">
    <text evidence="4">Amino-acid biosynthesis; L-methionine biosynthesis via salvage pathway; L-methionine from S-methyl-5-thio-alpha-D-ribose 1-phosphate: step 3/6.</text>
</comment>
<comment type="subunit">
    <text evidence="4">Monomer.</text>
</comment>
<sequence>MSHIKCILTDIEGTTTSVSFVYDVLFPYFREHIQEASSLPSNLINPIIKATMDQAHQEGKNLTTSEECLEQLRQWSIEDRKFTPLKTLQGYIWKKGYEEGKIKGHIYPDVLPALEEWKEEGIDLAVYSSGSVQAQKLIFGYSEAGDLTHLFSRFFDTKMGGKKETRSYENIAEELDLQPDEILFLSDVPDELKAAREAGYEVIQLVRPGTKASTHFDNVDDFSQITF</sequence>
<dbReference type="EC" id="3.1.3.77" evidence="4"/>
<organism evidence="5 6">
    <name type="scientific">Wandonia haliotis</name>
    <dbReference type="NCBI Taxonomy" id="574963"/>
    <lineage>
        <taxon>Bacteria</taxon>
        <taxon>Pseudomonadati</taxon>
        <taxon>Bacteroidota</taxon>
        <taxon>Flavobacteriia</taxon>
        <taxon>Flavobacteriales</taxon>
        <taxon>Crocinitomicaceae</taxon>
        <taxon>Wandonia</taxon>
    </lineage>
</organism>
<comment type="cofactor">
    <cofactor evidence="4">
        <name>Mg(2+)</name>
        <dbReference type="ChEBI" id="CHEBI:18420"/>
    </cofactor>
    <text evidence="4">Binds 1 Mg(2+) ion per subunit.</text>
</comment>
<keyword evidence="4" id="KW-0460">Magnesium</keyword>
<dbReference type="SFLD" id="SFLDG01129">
    <property type="entry name" value="C1.5:_HAD__Beta-PGM__Phosphata"/>
    <property type="match status" value="1"/>
</dbReference>
<dbReference type="CDD" id="cd01629">
    <property type="entry name" value="HAD_EP"/>
    <property type="match status" value="1"/>
</dbReference>
<dbReference type="PANTHER" id="PTHR20371">
    <property type="entry name" value="ENOLASE-PHOSPHATASE E1"/>
    <property type="match status" value="1"/>
</dbReference>
<dbReference type="RefSeq" id="WP_343784191.1">
    <property type="nucleotide sequence ID" value="NZ_BAAAFH010000003.1"/>
</dbReference>
<dbReference type="SFLD" id="SFLDG01133">
    <property type="entry name" value="C1.5.4:_Enolase-phosphatase_Li"/>
    <property type="match status" value="1"/>
</dbReference>
<comment type="caution">
    <text evidence="5">The sequence shown here is derived from an EMBL/GenBank/DDBJ whole genome shotgun (WGS) entry which is preliminary data.</text>
</comment>
<evidence type="ECO:0000256" key="4">
    <source>
        <dbReference type="HAMAP-Rule" id="MF_01681"/>
    </source>
</evidence>
<comment type="similarity">
    <text evidence="4">Belongs to the HAD-like hydrolase superfamily. MasA/MtnC family.</text>
</comment>
<evidence type="ECO:0000256" key="2">
    <source>
        <dbReference type="ARBA" id="ARBA00022801"/>
    </source>
</evidence>
<dbReference type="Proteomes" id="UP001501126">
    <property type="component" value="Unassembled WGS sequence"/>
</dbReference>
<dbReference type="EMBL" id="BAAAFH010000003">
    <property type="protein sequence ID" value="GAA0873799.1"/>
    <property type="molecule type" value="Genomic_DNA"/>
</dbReference>
<keyword evidence="2 4" id="KW-0378">Hydrolase</keyword>
<protein>
    <recommendedName>
        <fullName evidence="4">Enolase-phosphatase E1</fullName>
        <ecNumber evidence="4">3.1.3.77</ecNumber>
    </recommendedName>
    <alternativeName>
        <fullName evidence="4">2,3-diketo-5-methylthio-1-phosphopentane phosphatase</fullName>
    </alternativeName>
</protein>
<dbReference type="PANTHER" id="PTHR20371:SF1">
    <property type="entry name" value="ENOLASE-PHOSPHATASE E1"/>
    <property type="match status" value="1"/>
</dbReference>
<dbReference type="Gene3D" id="1.10.720.60">
    <property type="match status" value="1"/>
</dbReference>
<dbReference type="InterPro" id="IPR023943">
    <property type="entry name" value="Enolase-ppase_E1"/>
</dbReference>
<dbReference type="Gene3D" id="3.40.50.1000">
    <property type="entry name" value="HAD superfamily/HAD-like"/>
    <property type="match status" value="1"/>
</dbReference>
<dbReference type="HAMAP" id="MF_01681">
    <property type="entry name" value="Salvage_MtnC"/>
    <property type="match status" value="1"/>
</dbReference>
<accession>A0ABN1MLK8</accession>
<evidence type="ECO:0000256" key="3">
    <source>
        <dbReference type="ARBA" id="ARBA00023167"/>
    </source>
</evidence>
<gene>
    <name evidence="4 5" type="primary">mtnC</name>
    <name evidence="5" type="ORF">GCM10009118_02070</name>
</gene>
<reference evidence="5 6" key="1">
    <citation type="journal article" date="2019" name="Int. J. Syst. Evol. Microbiol.">
        <title>The Global Catalogue of Microorganisms (GCM) 10K type strain sequencing project: providing services to taxonomists for standard genome sequencing and annotation.</title>
        <authorList>
            <consortium name="The Broad Institute Genomics Platform"/>
            <consortium name="The Broad Institute Genome Sequencing Center for Infectious Disease"/>
            <person name="Wu L."/>
            <person name="Ma J."/>
        </authorList>
    </citation>
    <scope>NUCLEOTIDE SEQUENCE [LARGE SCALE GENOMIC DNA]</scope>
    <source>
        <strain evidence="5 6">JCM 16083</strain>
    </source>
</reference>
<dbReference type="NCBIfam" id="TIGR01549">
    <property type="entry name" value="HAD-SF-IA-v1"/>
    <property type="match status" value="1"/>
</dbReference>
<dbReference type="InterPro" id="IPR036412">
    <property type="entry name" value="HAD-like_sf"/>
</dbReference>
<evidence type="ECO:0000313" key="6">
    <source>
        <dbReference type="Proteomes" id="UP001501126"/>
    </source>
</evidence>
<dbReference type="SFLD" id="SFLDF00044">
    <property type="entry name" value="enolase-phosphatase"/>
    <property type="match status" value="1"/>
</dbReference>
<proteinExistence type="inferred from homology"/>
<dbReference type="Pfam" id="PF00702">
    <property type="entry name" value="Hydrolase"/>
    <property type="match status" value="1"/>
</dbReference>
<keyword evidence="1 4" id="KW-0028">Amino-acid biosynthesis</keyword>
<comment type="function">
    <text evidence="4">Bifunctional enzyme that catalyzes the enolization of 2,3-diketo-5-methylthiopentyl-1-phosphate (DK-MTP-1-P) into the intermediate 2-hydroxy-3-keto-5-methylthiopentenyl-1-phosphate (HK-MTPenyl-1-P), which is then dephosphorylated to form the acireductone 1,2-dihydroxy-3-keto-5-methylthiopentene (DHK-MTPene).</text>
</comment>
<keyword evidence="4" id="KW-0479">Metal-binding</keyword>
<dbReference type="SUPFAM" id="SSF56784">
    <property type="entry name" value="HAD-like"/>
    <property type="match status" value="1"/>
</dbReference>
<evidence type="ECO:0000313" key="5">
    <source>
        <dbReference type="EMBL" id="GAA0873799.1"/>
    </source>
</evidence>
<comment type="pathway">
    <text evidence="4">Amino-acid biosynthesis; L-methionine biosynthesis via salvage pathway; L-methionine from S-methyl-5-thio-alpha-D-ribose 1-phosphate: step 4/6.</text>
</comment>
<evidence type="ECO:0000256" key="1">
    <source>
        <dbReference type="ARBA" id="ARBA00022605"/>
    </source>
</evidence>
<keyword evidence="3 4" id="KW-0486">Methionine biosynthesis</keyword>
<name>A0ABN1MLK8_9FLAO</name>
<dbReference type="SFLD" id="SFLDS00003">
    <property type="entry name" value="Haloacid_Dehalogenase"/>
    <property type="match status" value="1"/>
</dbReference>
<dbReference type="InterPro" id="IPR006439">
    <property type="entry name" value="HAD-SF_hydro_IA"/>
</dbReference>
<dbReference type="InterPro" id="IPR023214">
    <property type="entry name" value="HAD_sf"/>
</dbReference>
<comment type="catalytic activity">
    <reaction evidence="4">
        <text>5-methylsulfanyl-2,3-dioxopentyl phosphate + H2O = 1,2-dihydroxy-5-(methylsulfanyl)pent-1-en-3-one + phosphate</text>
        <dbReference type="Rhea" id="RHEA:21700"/>
        <dbReference type="ChEBI" id="CHEBI:15377"/>
        <dbReference type="ChEBI" id="CHEBI:43474"/>
        <dbReference type="ChEBI" id="CHEBI:49252"/>
        <dbReference type="ChEBI" id="CHEBI:58828"/>
        <dbReference type="EC" id="3.1.3.77"/>
    </reaction>
</comment>
<dbReference type="NCBIfam" id="TIGR01691">
    <property type="entry name" value="enolase-ppase"/>
    <property type="match status" value="1"/>
</dbReference>